<dbReference type="Proteomes" id="UP000479710">
    <property type="component" value="Unassembled WGS sequence"/>
</dbReference>
<keyword evidence="2" id="KW-1185">Reference proteome</keyword>
<evidence type="ECO:0000313" key="1">
    <source>
        <dbReference type="EMBL" id="KAF0901895.1"/>
    </source>
</evidence>
<gene>
    <name evidence="1" type="ORF">E2562_006505</name>
</gene>
<proteinExistence type="predicted"/>
<sequence length="81" mass="8905">MKTDLLAQWKQSRRGEAVQECSDSQTQRRHIDSSASPDQLIAVLLRRLADSLSLISLYVQLAARSLDTSAALAPLPLSLTQ</sequence>
<protein>
    <submittedName>
        <fullName evidence="1">Uncharacterized protein</fullName>
    </submittedName>
</protein>
<dbReference type="AlphaFoldDB" id="A0A6G1CMM5"/>
<comment type="caution">
    <text evidence="1">The sequence shown here is derived from an EMBL/GenBank/DDBJ whole genome shotgun (WGS) entry which is preliminary data.</text>
</comment>
<reference evidence="1 2" key="1">
    <citation type="submission" date="2019-11" db="EMBL/GenBank/DDBJ databases">
        <title>Whole genome sequence of Oryza granulata.</title>
        <authorList>
            <person name="Li W."/>
        </authorList>
    </citation>
    <scope>NUCLEOTIDE SEQUENCE [LARGE SCALE GENOMIC DNA]</scope>
    <source>
        <strain evidence="2">cv. Menghai</strain>
        <tissue evidence="1">Leaf</tissue>
    </source>
</reference>
<name>A0A6G1CMM5_9ORYZ</name>
<evidence type="ECO:0000313" key="2">
    <source>
        <dbReference type="Proteomes" id="UP000479710"/>
    </source>
</evidence>
<organism evidence="1 2">
    <name type="scientific">Oryza meyeriana var. granulata</name>
    <dbReference type="NCBI Taxonomy" id="110450"/>
    <lineage>
        <taxon>Eukaryota</taxon>
        <taxon>Viridiplantae</taxon>
        <taxon>Streptophyta</taxon>
        <taxon>Embryophyta</taxon>
        <taxon>Tracheophyta</taxon>
        <taxon>Spermatophyta</taxon>
        <taxon>Magnoliopsida</taxon>
        <taxon>Liliopsida</taxon>
        <taxon>Poales</taxon>
        <taxon>Poaceae</taxon>
        <taxon>BOP clade</taxon>
        <taxon>Oryzoideae</taxon>
        <taxon>Oryzeae</taxon>
        <taxon>Oryzinae</taxon>
        <taxon>Oryza</taxon>
        <taxon>Oryza meyeriana</taxon>
    </lineage>
</organism>
<accession>A0A6G1CMM5</accession>
<dbReference type="EMBL" id="SPHZ02000008">
    <property type="protein sequence ID" value="KAF0901895.1"/>
    <property type="molecule type" value="Genomic_DNA"/>
</dbReference>